<evidence type="ECO:0000256" key="2">
    <source>
        <dbReference type="ARBA" id="ARBA00022989"/>
    </source>
</evidence>
<dbReference type="GO" id="GO:0022857">
    <property type="term" value="F:transmembrane transporter activity"/>
    <property type="evidence" value="ECO:0007669"/>
    <property type="project" value="InterPro"/>
</dbReference>
<evidence type="ECO:0000256" key="3">
    <source>
        <dbReference type="ARBA" id="ARBA00023136"/>
    </source>
</evidence>
<keyword evidence="3 4" id="KW-0472">Membrane</keyword>
<feature type="transmembrane region" description="Helical" evidence="4">
    <location>
        <begin position="153"/>
        <end position="173"/>
    </location>
</feature>
<feature type="transmembrane region" description="Helical" evidence="4">
    <location>
        <begin position="295"/>
        <end position="314"/>
    </location>
</feature>
<dbReference type="InterPro" id="IPR011701">
    <property type="entry name" value="MFS"/>
</dbReference>
<protein>
    <submittedName>
        <fullName evidence="6">MFS transporter, FSR family, fosmidomycin resistance protein</fullName>
    </submittedName>
</protein>
<feature type="transmembrane region" description="Helical" evidence="4">
    <location>
        <begin position="226"/>
        <end position="246"/>
    </location>
</feature>
<dbReference type="InterPro" id="IPR020846">
    <property type="entry name" value="MFS_dom"/>
</dbReference>
<dbReference type="PROSITE" id="PS50850">
    <property type="entry name" value="MFS"/>
    <property type="match status" value="1"/>
</dbReference>
<dbReference type="Gene3D" id="1.20.1250.20">
    <property type="entry name" value="MFS general substrate transporter like domains"/>
    <property type="match status" value="2"/>
</dbReference>
<feature type="transmembrane region" description="Helical" evidence="4">
    <location>
        <begin position="382"/>
        <end position="403"/>
    </location>
</feature>
<feature type="transmembrane region" description="Helical" evidence="4">
    <location>
        <begin position="179"/>
        <end position="199"/>
    </location>
</feature>
<keyword evidence="1 4" id="KW-0812">Transmembrane</keyword>
<dbReference type="Pfam" id="PF07690">
    <property type="entry name" value="MFS_1"/>
    <property type="match status" value="1"/>
</dbReference>
<evidence type="ECO:0000313" key="7">
    <source>
        <dbReference type="Proteomes" id="UP000190367"/>
    </source>
</evidence>
<feature type="transmembrane region" description="Helical" evidence="4">
    <location>
        <begin position="266"/>
        <end position="283"/>
    </location>
</feature>
<name>A0A1T4RYP1_9BACT</name>
<proteinExistence type="predicted"/>
<dbReference type="RefSeq" id="WP_078670041.1">
    <property type="nucleotide sequence ID" value="NZ_FUWZ01000002.1"/>
</dbReference>
<evidence type="ECO:0000313" key="6">
    <source>
        <dbReference type="EMBL" id="SKA21082.1"/>
    </source>
</evidence>
<dbReference type="GO" id="GO:0005886">
    <property type="term" value="C:plasma membrane"/>
    <property type="evidence" value="ECO:0007669"/>
    <property type="project" value="TreeGrafter"/>
</dbReference>
<gene>
    <name evidence="6" type="ORF">SAMN04488128_1021592</name>
</gene>
<dbReference type="AlphaFoldDB" id="A0A1T4RYP1"/>
<dbReference type="STRING" id="634771.SAMN04488128_1021592"/>
<feature type="transmembrane region" description="Helical" evidence="4">
    <location>
        <begin position="89"/>
        <end position="108"/>
    </location>
</feature>
<reference evidence="7" key="1">
    <citation type="submission" date="2017-02" db="EMBL/GenBank/DDBJ databases">
        <authorList>
            <person name="Varghese N."/>
            <person name="Submissions S."/>
        </authorList>
    </citation>
    <scope>NUCLEOTIDE SEQUENCE [LARGE SCALE GENOMIC DNA]</scope>
    <source>
        <strain evidence="7">DSM 22224</strain>
    </source>
</reference>
<keyword evidence="7" id="KW-1185">Reference proteome</keyword>
<dbReference type="OrthoDB" id="9770492at2"/>
<evidence type="ECO:0000259" key="5">
    <source>
        <dbReference type="PROSITE" id="PS50850"/>
    </source>
</evidence>
<feature type="transmembrane region" description="Helical" evidence="4">
    <location>
        <begin position="60"/>
        <end position="82"/>
    </location>
</feature>
<feature type="transmembrane region" description="Helical" evidence="4">
    <location>
        <begin position="352"/>
        <end position="370"/>
    </location>
</feature>
<dbReference type="SUPFAM" id="SSF103473">
    <property type="entry name" value="MFS general substrate transporter"/>
    <property type="match status" value="1"/>
</dbReference>
<dbReference type="Proteomes" id="UP000190367">
    <property type="component" value="Unassembled WGS sequence"/>
</dbReference>
<evidence type="ECO:0000256" key="4">
    <source>
        <dbReference type="SAM" id="Phobius"/>
    </source>
</evidence>
<dbReference type="CDD" id="cd17478">
    <property type="entry name" value="MFS_FsR"/>
    <property type="match status" value="1"/>
</dbReference>
<dbReference type="PANTHER" id="PTHR43129:SF1">
    <property type="entry name" value="FOSMIDOMYCIN RESISTANCE PROTEIN"/>
    <property type="match status" value="1"/>
</dbReference>
<dbReference type="EMBL" id="FUWZ01000002">
    <property type="protein sequence ID" value="SKA21082.1"/>
    <property type="molecule type" value="Genomic_DNA"/>
</dbReference>
<sequence length="409" mass="44511">MTTFTQEAPKTASEQVAHQTVFPILIALSFTHLLNDTLQSLIPAIYPLVRNSLKLNFTQIGLITLTFQMSASILQPLVGLYTDKKPQPFSLAVGMAFTLLGLICLSLSHSLPMVLVSVALVGIGSSVFHPEASRLAHMASGGKHGMAQSLFQVGGNAGSSLGPLLAALIIVPFGQFHVIWFSLLALLAIFVMVYIGKWYKGNTHRIKPKKAVQHHLQQPSLPRTRVIVSLGILLMLIFSKYFYMASMTNYYTFYLIDRFGVSIQRSQVYLFIFLFSVAAGTFFGGPLGDRIGRKYVIWISILGAAPFALLLPYANLFWTAILSVFIGVILSSAFSAILVYAQELVPGKVGMIAGLFFGLAFGMAGVASALLGKLADATSIGYVYQVCSFLPLIGLLTGFLPNLEKKEKR</sequence>
<dbReference type="InterPro" id="IPR036259">
    <property type="entry name" value="MFS_trans_sf"/>
</dbReference>
<accession>A0A1T4RYP1</accession>
<evidence type="ECO:0000256" key="1">
    <source>
        <dbReference type="ARBA" id="ARBA00022692"/>
    </source>
</evidence>
<dbReference type="PANTHER" id="PTHR43129">
    <property type="entry name" value="FOSMIDOMYCIN RESISTANCE PROTEIN"/>
    <property type="match status" value="1"/>
</dbReference>
<organism evidence="6 7">
    <name type="scientific">Chitinophaga eiseniae</name>
    <dbReference type="NCBI Taxonomy" id="634771"/>
    <lineage>
        <taxon>Bacteria</taxon>
        <taxon>Pseudomonadati</taxon>
        <taxon>Bacteroidota</taxon>
        <taxon>Chitinophagia</taxon>
        <taxon>Chitinophagales</taxon>
        <taxon>Chitinophagaceae</taxon>
        <taxon>Chitinophaga</taxon>
    </lineage>
</organism>
<keyword evidence="2 4" id="KW-1133">Transmembrane helix</keyword>
<feature type="domain" description="Major facilitator superfamily (MFS) profile" evidence="5">
    <location>
        <begin position="24"/>
        <end position="406"/>
    </location>
</feature>
<feature type="transmembrane region" description="Helical" evidence="4">
    <location>
        <begin position="320"/>
        <end position="340"/>
    </location>
</feature>